<dbReference type="SMART" id="SM00848">
    <property type="entry name" value="Inhibitor_I29"/>
    <property type="match status" value="1"/>
</dbReference>
<dbReference type="Gene3D" id="3.90.70.10">
    <property type="entry name" value="Cysteine proteinases"/>
    <property type="match status" value="1"/>
</dbReference>
<reference evidence="2" key="1">
    <citation type="submission" date="2013-07" db="EMBL/GenBank/DDBJ databases">
        <title>The genome of Eucalyptus grandis.</title>
        <authorList>
            <person name="Schmutz J."/>
            <person name="Hayes R."/>
            <person name="Myburg A."/>
            <person name="Tuskan G."/>
            <person name="Grattapaglia D."/>
            <person name="Rokhsar D.S."/>
        </authorList>
    </citation>
    <scope>NUCLEOTIDE SEQUENCE</scope>
    <source>
        <tissue evidence="2">Leaf extractions</tissue>
    </source>
</reference>
<organism evidence="2">
    <name type="scientific">Eucalyptus grandis</name>
    <name type="common">Flooded gum</name>
    <dbReference type="NCBI Taxonomy" id="71139"/>
    <lineage>
        <taxon>Eukaryota</taxon>
        <taxon>Viridiplantae</taxon>
        <taxon>Streptophyta</taxon>
        <taxon>Embryophyta</taxon>
        <taxon>Tracheophyta</taxon>
        <taxon>Spermatophyta</taxon>
        <taxon>Magnoliopsida</taxon>
        <taxon>eudicotyledons</taxon>
        <taxon>Gunneridae</taxon>
        <taxon>Pentapetalae</taxon>
        <taxon>rosids</taxon>
        <taxon>malvids</taxon>
        <taxon>Myrtales</taxon>
        <taxon>Myrtaceae</taxon>
        <taxon>Myrtoideae</taxon>
        <taxon>Eucalypteae</taxon>
        <taxon>Eucalyptus</taxon>
    </lineage>
</organism>
<dbReference type="Gramene" id="KCW84692">
    <property type="protein sequence ID" value="KCW84692"/>
    <property type="gene ID" value="EUGRSUZ_B01511"/>
</dbReference>
<evidence type="ECO:0000259" key="1">
    <source>
        <dbReference type="SMART" id="SM00848"/>
    </source>
</evidence>
<dbReference type="InParanoid" id="A0A059D260"/>
<dbReference type="Pfam" id="PF08246">
    <property type="entry name" value="Inhibitor_I29"/>
    <property type="match status" value="1"/>
</dbReference>
<dbReference type="SUPFAM" id="SSF54001">
    <property type="entry name" value="Cysteine proteinases"/>
    <property type="match status" value="1"/>
</dbReference>
<evidence type="ECO:0000313" key="2">
    <source>
        <dbReference type="EMBL" id="KCW84692.1"/>
    </source>
</evidence>
<accession>A0A059D260</accession>
<feature type="domain" description="Cathepsin propeptide inhibitor" evidence="1">
    <location>
        <begin position="5"/>
        <end position="62"/>
    </location>
</feature>
<dbReference type="EMBL" id="KK198754">
    <property type="protein sequence ID" value="KCW84692.1"/>
    <property type="molecule type" value="Genomic_DNA"/>
</dbReference>
<dbReference type="OMA" id="NWRDQNA"/>
<dbReference type="AlphaFoldDB" id="A0A059D260"/>
<proteinExistence type="predicted"/>
<protein>
    <recommendedName>
        <fullName evidence="1">Cathepsin propeptide inhibitor domain-containing protein</fullName>
    </recommendedName>
</protein>
<sequence length="111" mass="13221">MWERHEQRMARHGRVYQDDAEKERRFSIFKNNVDFIESFNKDGNKPYTLAINAFVDLTIEEFKASRNGYKRSSSPRQVSTKPFRYEHVTAVPSSMDWRKKGAVMPIKDCWE</sequence>
<name>A0A059D260_EUCGR</name>
<dbReference type="InterPro" id="IPR038765">
    <property type="entry name" value="Papain-like_cys_pep_sf"/>
</dbReference>
<dbReference type="InterPro" id="IPR013201">
    <property type="entry name" value="Prot_inhib_I29"/>
</dbReference>
<gene>
    <name evidence="2" type="ORF">EUGRSUZ_B01511</name>
</gene>
<dbReference type="eggNOG" id="KOG1543">
    <property type="taxonomic scope" value="Eukaryota"/>
</dbReference>